<comment type="caution">
    <text evidence="7">The sequence shown here is derived from an EMBL/GenBank/DDBJ whole genome shotgun (WGS) entry which is preliminary data.</text>
</comment>
<comment type="catalytic activity">
    <reaction evidence="1">
        <text>ATP + protein L-histidine = ADP + protein N-phospho-L-histidine.</text>
        <dbReference type="EC" id="2.7.13.3"/>
    </reaction>
</comment>
<keyword evidence="4" id="KW-0808">Transferase</keyword>
<dbReference type="Gene3D" id="3.30.450.20">
    <property type="entry name" value="PAS domain"/>
    <property type="match status" value="2"/>
</dbReference>
<dbReference type="Pfam" id="PF08448">
    <property type="entry name" value="PAS_4"/>
    <property type="match status" value="1"/>
</dbReference>
<keyword evidence="3" id="KW-0597">Phosphoprotein</keyword>
<dbReference type="InterPro" id="IPR013655">
    <property type="entry name" value="PAS_fold_3"/>
</dbReference>
<evidence type="ECO:0000256" key="5">
    <source>
        <dbReference type="ARBA" id="ARBA00022777"/>
    </source>
</evidence>
<sequence>MISLFRRVTPAPDWSGLLDSLSDVVAMFSAGGRIEYLNRAWQQTLGHPLASSLGDPFHRYLHPEDSSRWQQALMQYQSDPEAPPQTLWLRLIRHDQEVCWCEMRLQAMPGEARLSATLCDITGQVHNNRQRDASHRSLNSLIERLPVMIYRSRNDRDWTMEYLSQGCLALTGYSAEEILQRNQHVYGHMIHPADSDRVWQEVQDALKKHHSFELQYRLFHQDGSLRTVIDKGCGVYTSSGAILAVEGVIFALENR</sequence>
<evidence type="ECO:0000256" key="4">
    <source>
        <dbReference type="ARBA" id="ARBA00022679"/>
    </source>
</evidence>
<dbReference type="Proteomes" id="UP001150830">
    <property type="component" value="Unassembled WGS sequence"/>
</dbReference>
<protein>
    <recommendedName>
        <fullName evidence="2">histidine kinase</fullName>
        <ecNumber evidence="2">2.7.13.3</ecNumber>
    </recommendedName>
</protein>
<dbReference type="AlphaFoldDB" id="A0A9X3EB27"/>
<evidence type="ECO:0000313" key="8">
    <source>
        <dbReference type="Proteomes" id="UP001150830"/>
    </source>
</evidence>
<dbReference type="EC" id="2.7.13.3" evidence="2"/>
<dbReference type="SUPFAM" id="SSF55785">
    <property type="entry name" value="PYP-like sensor domain (PAS domain)"/>
    <property type="match status" value="2"/>
</dbReference>
<dbReference type="InterPro" id="IPR013656">
    <property type="entry name" value="PAS_4"/>
</dbReference>
<accession>A0A9X3EB27</accession>
<keyword evidence="5" id="KW-0418">Kinase</keyword>
<proteinExistence type="predicted"/>
<dbReference type="Pfam" id="PF08447">
    <property type="entry name" value="PAS_3"/>
    <property type="match status" value="1"/>
</dbReference>
<evidence type="ECO:0000256" key="3">
    <source>
        <dbReference type="ARBA" id="ARBA00022553"/>
    </source>
</evidence>
<evidence type="ECO:0000256" key="2">
    <source>
        <dbReference type="ARBA" id="ARBA00012438"/>
    </source>
</evidence>
<reference evidence="7" key="1">
    <citation type="submission" date="2022-11" db="EMBL/GenBank/DDBJ databases">
        <title>Parathalassolutuus dongxingensis gen. nov., sp. nov., a novel member of family Oceanospirillaceae isolated from a coastal shrimp pond in Guangxi, China.</title>
        <authorList>
            <person name="Chen H."/>
        </authorList>
    </citation>
    <scope>NUCLEOTIDE SEQUENCE</scope>
    <source>
        <strain evidence="7">G-43</strain>
    </source>
</reference>
<dbReference type="PANTHER" id="PTHR43304">
    <property type="entry name" value="PHYTOCHROME-LIKE PROTEIN CPH1"/>
    <property type="match status" value="1"/>
</dbReference>
<dbReference type="NCBIfam" id="TIGR00229">
    <property type="entry name" value="sensory_box"/>
    <property type="match status" value="2"/>
</dbReference>
<dbReference type="EMBL" id="JAPNOA010000007">
    <property type="protein sequence ID" value="MCY0963926.1"/>
    <property type="molecule type" value="Genomic_DNA"/>
</dbReference>
<keyword evidence="8" id="KW-1185">Reference proteome</keyword>
<gene>
    <name evidence="7" type="ORF">OUO13_01860</name>
</gene>
<dbReference type="InterPro" id="IPR052162">
    <property type="entry name" value="Sensor_kinase/Photoreceptor"/>
</dbReference>
<organism evidence="7 8">
    <name type="scientific">Parathalassolituus penaei</name>
    <dbReference type="NCBI Taxonomy" id="2997323"/>
    <lineage>
        <taxon>Bacteria</taxon>
        <taxon>Pseudomonadati</taxon>
        <taxon>Pseudomonadota</taxon>
        <taxon>Gammaproteobacteria</taxon>
        <taxon>Oceanospirillales</taxon>
        <taxon>Oceanospirillaceae</taxon>
        <taxon>Parathalassolituus</taxon>
    </lineage>
</organism>
<dbReference type="PROSITE" id="PS50112">
    <property type="entry name" value="PAS"/>
    <property type="match status" value="2"/>
</dbReference>
<evidence type="ECO:0000259" key="6">
    <source>
        <dbReference type="PROSITE" id="PS50112"/>
    </source>
</evidence>
<dbReference type="SMART" id="SM00091">
    <property type="entry name" value="PAS"/>
    <property type="match status" value="2"/>
</dbReference>
<dbReference type="GO" id="GO:0004673">
    <property type="term" value="F:protein histidine kinase activity"/>
    <property type="evidence" value="ECO:0007669"/>
    <property type="project" value="UniProtKB-EC"/>
</dbReference>
<dbReference type="RefSeq" id="WP_283172145.1">
    <property type="nucleotide sequence ID" value="NZ_JAPNOA010000007.1"/>
</dbReference>
<dbReference type="PANTHER" id="PTHR43304:SF1">
    <property type="entry name" value="PAC DOMAIN-CONTAINING PROTEIN"/>
    <property type="match status" value="1"/>
</dbReference>
<feature type="domain" description="PAS" evidence="6">
    <location>
        <begin position="134"/>
        <end position="209"/>
    </location>
</feature>
<name>A0A9X3EB27_9GAMM</name>
<evidence type="ECO:0000313" key="7">
    <source>
        <dbReference type="EMBL" id="MCY0963926.1"/>
    </source>
</evidence>
<dbReference type="InterPro" id="IPR000014">
    <property type="entry name" value="PAS"/>
</dbReference>
<evidence type="ECO:0000256" key="1">
    <source>
        <dbReference type="ARBA" id="ARBA00000085"/>
    </source>
</evidence>
<dbReference type="InterPro" id="IPR035965">
    <property type="entry name" value="PAS-like_dom_sf"/>
</dbReference>
<dbReference type="CDD" id="cd00130">
    <property type="entry name" value="PAS"/>
    <property type="match status" value="2"/>
</dbReference>
<feature type="domain" description="PAS" evidence="6">
    <location>
        <begin position="17"/>
        <end position="80"/>
    </location>
</feature>